<feature type="compositionally biased region" description="Basic residues" evidence="1">
    <location>
        <begin position="215"/>
        <end position="240"/>
    </location>
</feature>
<dbReference type="PANTHER" id="PTHR35525">
    <property type="entry name" value="BLL6575 PROTEIN"/>
    <property type="match status" value="1"/>
</dbReference>
<evidence type="ECO:0000313" key="3">
    <source>
        <dbReference type="EMBL" id="SJN25274.1"/>
    </source>
</evidence>
<dbReference type="InterPro" id="IPR021005">
    <property type="entry name" value="Znf_CGNR"/>
</dbReference>
<protein>
    <recommendedName>
        <fullName evidence="2">Zinc finger CGNR domain-containing protein</fullName>
    </recommendedName>
</protein>
<evidence type="ECO:0000259" key="2">
    <source>
        <dbReference type="Pfam" id="PF11706"/>
    </source>
</evidence>
<dbReference type="EMBL" id="FUKP01000037">
    <property type="protein sequence ID" value="SJN25274.1"/>
    <property type="molecule type" value="Genomic_DNA"/>
</dbReference>
<feature type="region of interest" description="Disordered" evidence="1">
    <location>
        <begin position="182"/>
        <end position="240"/>
    </location>
</feature>
<dbReference type="Proteomes" id="UP000196230">
    <property type="component" value="Unassembled WGS sequence"/>
</dbReference>
<dbReference type="Gene3D" id="1.10.3300.10">
    <property type="entry name" value="Jann2411-like domain"/>
    <property type="match status" value="1"/>
</dbReference>
<dbReference type="AlphaFoldDB" id="A0A1R4J018"/>
<organism evidence="3 4">
    <name type="scientific">Micrococcus lylae</name>
    <dbReference type="NCBI Taxonomy" id="1273"/>
    <lineage>
        <taxon>Bacteria</taxon>
        <taxon>Bacillati</taxon>
        <taxon>Actinomycetota</taxon>
        <taxon>Actinomycetes</taxon>
        <taxon>Micrococcales</taxon>
        <taxon>Micrococcaceae</taxon>
        <taxon>Micrococcus</taxon>
    </lineage>
</organism>
<sequence length="240" mass="25697">MLSPRTLDRLHLLATFLNTAPGPHGGQVLEERLIYGTQIPDVVPAVHEGKSRVRVANAALQRAHALRGRVAALWTAADAGEDVTEPVNELLAEVGALALVETEEGLVYGPASQTSDAVERLTALAALTLADVVAEGEAARLRVCAGEDCGNVLVDASRNRSKRFCDEANCGNRLHVRSYRARQAEAAEAAEDDAPETTSGNSGEHTSGDKDKATKTSKKKKKKDKDKKKSKKKGKKKPKD</sequence>
<dbReference type="InterPro" id="IPR010852">
    <property type="entry name" value="ABATE"/>
</dbReference>
<dbReference type="SUPFAM" id="SSF160904">
    <property type="entry name" value="Jann2411-like"/>
    <property type="match status" value="1"/>
</dbReference>
<feature type="compositionally biased region" description="Polar residues" evidence="1">
    <location>
        <begin position="196"/>
        <end position="205"/>
    </location>
</feature>
<dbReference type="Pfam" id="PF11706">
    <property type="entry name" value="zf-CGNR"/>
    <property type="match status" value="1"/>
</dbReference>
<proteinExistence type="predicted"/>
<accession>A0A1R4J018</accession>
<feature type="domain" description="Zinc finger CGNR" evidence="2">
    <location>
        <begin position="140"/>
        <end position="183"/>
    </location>
</feature>
<reference evidence="3 4" key="1">
    <citation type="submission" date="2017-02" db="EMBL/GenBank/DDBJ databases">
        <authorList>
            <person name="Peterson S.W."/>
        </authorList>
    </citation>
    <scope>NUCLEOTIDE SEQUENCE [LARGE SCALE GENOMIC DNA]</scope>
    <source>
        <strain evidence="3 4">2B3F</strain>
    </source>
</reference>
<dbReference type="InterPro" id="IPR023286">
    <property type="entry name" value="ABATE_dom_sf"/>
</dbReference>
<gene>
    <name evidence="3" type="ORF">FM125_05575</name>
</gene>
<dbReference type="RefSeq" id="WP_087133894.1">
    <property type="nucleotide sequence ID" value="NZ_FUKP01000037.1"/>
</dbReference>
<dbReference type="PANTHER" id="PTHR35525:SF3">
    <property type="entry name" value="BLL6575 PROTEIN"/>
    <property type="match status" value="1"/>
</dbReference>
<name>A0A1R4J018_9MICC</name>
<evidence type="ECO:0000313" key="4">
    <source>
        <dbReference type="Proteomes" id="UP000196230"/>
    </source>
</evidence>
<evidence type="ECO:0000256" key="1">
    <source>
        <dbReference type="SAM" id="MobiDB-lite"/>
    </source>
</evidence>
<dbReference type="Pfam" id="PF07336">
    <property type="entry name" value="ABATE"/>
    <property type="match status" value="1"/>
</dbReference>